<keyword evidence="8" id="KW-0238">DNA-binding</keyword>
<evidence type="ECO:0000313" key="11">
    <source>
        <dbReference type="EMBL" id="AKF94140.1"/>
    </source>
</evidence>
<dbReference type="HAMAP" id="MF_01438">
    <property type="entry name" value="DisA"/>
    <property type="match status" value="1"/>
</dbReference>
<dbReference type="NCBIfam" id="NF010009">
    <property type="entry name" value="PRK13482.1"/>
    <property type="match status" value="1"/>
</dbReference>
<reference evidence="11" key="1">
    <citation type="submission" date="2015-03" db="EMBL/GenBank/DDBJ databases">
        <title>MIGS Cultured Bacterial/Archaeal sample from Brevibacillus laterosporus.</title>
        <authorList>
            <person name="Zeng D."/>
            <person name="Zhu L."/>
            <person name="Dong G."/>
            <person name="Ye W."/>
            <person name="Ren D."/>
            <person name="Wu L."/>
            <person name="Xu J."/>
            <person name="Li G."/>
            <person name="Guo L."/>
        </authorList>
    </citation>
    <scope>NUCLEOTIDE SEQUENCE</scope>
    <source>
        <strain evidence="11">B9</strain>
    </source>
</reference>
<dbReference type="Pfam" id="PF10635">
    <property type="entry name" value="DisA-linker"/>
    <property type="match status" value="1"/>
</dbReference>
<dbReference type="Gene3D" id="1.20.1260.110">
    <property type="entry name" value="DNA integrity scanning linker region"/>
    <property type="match status" value="1"/>
</dbReference>
<evidence type="ECO:0000256" key="4">
    <source>
        <dbReference type="ARBA" id="ARBA00022741"/>
    </source>
</evidence>
<sequence length="348" mass="39495">MLDALRFVAPGTPFRDGLENVLHAKTGALIVVGCSPQMKNIIDGGFYIDCEFTPAHLYELAKMDGAIIVSEDAKRILYANTQLLPSGAVVSNETGTRHRTADRTARLTNHLVIAISQRRNVITLYQGTQRYVIKDISVILAKTNQALQTLERYKMVLEQGLTNLSALEFEQLVTVHEIVSVMQRIEMVIRIKLEMKKYILELGTEGRLINLQLEELVFNVEQEAELLILDYAKDDKVDTKHVLNEMSKLSPEELMDPSVFLRLLGYINMNKLSDEIVMTRGYRLLSKISRLPSTVICNLICHFGNLHFIMMATIEELDDVEGIGEIRARAIKDGLKRIQEQVFIDRHI</sequence>
<dbReference type="InterPro" id="IPR050338">
    <property type="entry name" value="DisA"/>
</dbReference>
<keyword evidence="5" id="KW-0227">DNA damage</keyword>
<dbReference type="InterPro" id="IPR023763">
    <property type="entry name" value="DNA_integrity_scanning_protein"/>
</dbReference>
<accession>A0A0F7EGD2</accession>
<keyword evidence="9" id="KW-0234">DNA repair</keyword>
<dbReference type="Gene3D" id="3.40.1700.10">
    <property type="entry name" value="DNA integrity scanning protein, DisA, N-terminal domain"/>
    <property type="match status" value="1"/>
</dbReference>
<dbReference type="Pfam" id="PF02457">
    <property type="entry name" value="DAC"/>
    <property type="match status" value="1"/>
</dbReference>
<dbReference type="GO" id="GO:0003677">
    <property type="term" value="F:DNA binding"/>
    <property type="evidence" value="ECO:0007669"/>
    <property type="project" value="UniProtKB-KW"/>
</dbReference>
<evidence type="ECO:0000259" key="10">
    <source>
        <dbReference type="PROSITE" id="PS51794"/>
    </source>
</evidence>
<dbReference type="PANTHER" id="PTHR34185:SF3">
    <property type="entry name" value="DNA INTEGRITY SCANNING PROTEIN DISA"/>
    <property type="match status" value="1"/>
</dbReference>
<dbReference type="GO" id="GO:0106408">
    <property type="term" value="F:diadenylate cyclase activity"/>
    <property type="evidence" value="ECO:0007669"/>
    <property type="project" value="UniProtKB-EC"/>
</dbReference>
<evidence type="ECO:0000256" key="7">
    <source>
        <dbReference type="ARBA" id="ARBA00022842"/>
    </source>
</evidence>
<evidence type="ECO:0000256" key="6">
    <source>
        <dbReference type="ARBA" id="ARBA00022840"/>
    </source>
</evidence>
<keyword evidence="4" id="KW-0547">Nucleotide-binding</keyword>
<dbReference type="AlphaFoldDB" id="A0A0F7EGD2"/>
<dbReference type="RefSeq" id="WP_031413180.1">
    <property type="nucleotide sequence ID" value="NZ_CP011074.1"/>
</dbReference>
<name>A0A0F7EGD2_BRELA</name>
<evidence type="ECO:0000256" key="3">
    <source>
        <dbReference type="ARBA" id="ARBA00022695"/>
    </source>
</evidence>
<dbReference type="EMBL" id="CP011074">
    <property type="protein sequence ID" value="AKF94140.1"/>
    <property type="molecule type" value="Genomic_DNA"/>
</dbReference>
<evidence type="ECO:0000256" key="5">
    <source>
        <dbReference type="ARBA" id="ARBA00022763"/>
    </source>
</evidence>
<dbReference type="InterPro" id="IPR010994">
    <property type="entry name" value="RuvA_2-like"/>
</dbReference>
<protein>
    <submittedName>
        <fullName evidence="11">DNA integrity scanning protein DisA</fullName>
    </submittedName>
</protein>
<gene>
    <name evidence="11" type="ORF">EX87_11195</name>
</gene>
<organism evidence="11">
    <name type="scientific">Brevibacillus laterosporus</name>
    <name type="common">Bacillus laterosporus</name>
    <dbReference type="NCBI Taxonomy" id="1465"/>
    <lineage>
        <taxon>Bacteria</taxon>
        <taxon>Bacillati</taxon>
        <taxon>Bacillota</taxon>
        <taxon>Bacilli</taxon>
        <taxon>Bacillales</taxon>
        <taxon>Paenibacillaceae</taxon>
        <taxon>Brevibacillus</taxon>
    </lineage>
</organism>
<keyword evidence="7" id="KW-0460">Magnesium</keyword>
<dbReference type="PROSITE" id="PS51794">
    <property type="entry name" value="DAC"/>
    <property type="match status" value="1"/>
</dbReference>
<dbReference type="InterPro" id="IPR018906">
    <property type="entry name" value="DNA_integrity_scan_DisA_link"/>
</dbReference>
<keyword evidence="3" id="KW-0548">Nucleotidyltransferase</keyword>
<proteinExistence type="inferred from homology"/>
<dbReference type="GO" id="GO:0006281">
    <property type="term" value="P:DNA repair"/>
    <property type="evidence" value="ECO:0007669"/>
    <property type="project" value="UniProtKB-KW"/>
</dbReference>
<comment type="catalytic activity">
    <reaction evidence="1">
        <text>2 ATP = 3',3'-c-di-AMP + 2 diphosphate</text>
        <dbReference type="Rhea" id="RHEA:35655"/>
        <dbReference type="ChEBI" id="CHEBI:30616"/>
        <dbReference type="ChEBI" id="CHEBI:33019"/>
        <dbReference type="ChEBI" id="CHEBI:71500"/>
        <dbReference type="EC" id="2.7.7.85"/>
    </reaction>
</comment>
<evidence type="ECO:0000256" key="1">
    <source>
        <dbReference type="ARBA" id="ARBA00000877"/>
    </source>
</evidence>
<dbReference type="SUPFAM" id="SSF143597">
    <property type="entry name" value="YojJ-like"/>
    <property type="match status" value="1"/>
</dbReference>
<dbReference type="SUPFAM" id="SSF47781">
    <property type="entry name" value="RuvA domain 2-like"/>
    <property type="match status" value="1"/>
</dbReference>
<dbReference type="InterPro" id="IPR003390">
    <property type="entry name" value="DNA_integrity_scan_DisA_N"/>
</dbReference>
<feature type="domain" description="DAC" evidence="10">
    <location>
        <begin position="1"/>
        <end position="138"/>
    </location>
</feature>
<dbReference type="GO" id="GO:0004016">
    <property type="term" value="F:adenylate cyclase activity"/>
    <property type="evidence" value="ECO:0007669"/>
    <property type="project" value="TreeGrafter"/>
</dbReference>
<evidence type="ECO:0000256" key="9">
    <source>
        <dbReference type="ARBA" id="ARBA00023204"/>
    </source>
</evidence>
<keyword evidence="2" id="KW-0808">Transferase</keyword>
<evidence type="ECO:0000256" key="2">
    <source>
        <dbReference type="ARBA" id="ARBA00022679"/>
    </source>
</evidence>
<dbReference type="PANTHER" id="PTHR34185">
    <property type="entry name" value="DIADENYLATE CYCLASE"/>
    <property type="match status" value="1"/>
</dbReference>
<dbReference type="Gene3D" id="1.10.150.20">
    <property type="entry name" value="5' to 3' exonuclease, C-terminal subdomain"/>
    <property type="match status" value="1"/>
</dbReference>
<dbReference type="InterPro" id="IPR038331">
    <property type="entry name" value="DisA_sf"/>
</dbReference>
<evidence type="ECO:0000256" key="8">
    <source>
        <dbReference type="ARBA" id="ARBA00023125"/>
    </source>
</evidence>
<dbReference type="GO" id="GO:0005524">
    <property type="term" value="F:ATP binding"/>
    <property type="evidence" value="ECO:0007669"/>
    <property type="project" value="UniProtKB-KW"/>
</dbReference>
<keyword evidence="6" id="KW-0067">ATP-binding</keyword>
<dbReference type="InterPro" id="IPR036888">
    <property type="entry name" value="DNA_integrity_DisA_N_sf"/>
</dbReference>